<dbReference type="InterPro" id="IPR049548">
    <property type="entry name" value="Sina-like_RING"/>
</dbReference>
<dbReference type="InParanoid" id="D8QSN5"/>
<comment type="similarity">
    <text evidence="3">Belongs to the SINA (Seven in absentia) family.</text>
</comment>
<organism evidence="15">
    <name type="scientific">Selaginella moellendorffii</name>
    <name type="common">Spikemoss</name>
    <dbReference type="NCBI Taxonomy" id="88036"/>
    <lineage>
        <taxon>Eukaryota</taxon>
        <taxon>Viridiplantae</taxon>
        <taxon>Streptophyta</taxon>
        <taxon>Embryophyta</taxon>
        <taxon>Tracheophyta</taxon>
        <taxon>Lycopodiopsida</taxon>
        <taxon>Selaginellales</taxon>
        <taxon>Selaginellaceae</taxon>
        <taxon>Selaginella</taxon>
    </lineage>
</organism>
<dbReference type="CDD" id="cd16571">
    <property type="entry name" value="RING-HC_SIAHs"/>
    <property type="match status" value="1"/>
</dbReference>
<dbReference type="OMA" id="HERSCEF"/>
<dbReference type="AlphaFoldDB" id="D8QSN5"/>
<dbReference type="SUPFAM" id="SSF57850">
    <property type="entry name" value="RING/U-box"/>
    <property type="match status" value="1"/>
</dbReference>
<comment type="pathway">
    <text evidence="2">Protein modification; protein ubiquitination.</text>
</comment>
<protein>
    <recommendedName>
        <fullName evidence="4">RING-type E3 ubiquitin transferase</fullName>
        <ecNumber evidence="4">2.3.2.27</ecNumber>
    </recommendedName>
</protein>
<name>D8QSN5_SELML</name>
<evidence type="ECO:0000256" key="8">
    <source>
        <dbReference type="ARBA" id="ARBA00022786"/>
    </source>
</evidence>
<evidence type="ECO:0000256" key="4">
    <source>
        <dbReference type="ARBA" id="ARBA00012483"/>
    </source>
</evidence>
<dbReference type="InterPro" id="IPR052088">
    <property type="entry name" value="E3_ubiquitin-ligase_SINA"/>
</dbReference>
<dbReference type="HOGENOM" id="CLU_040603_6_0_1"/>
<proteinExistence type="inferred from homology"/>
<keyword evidence="6" id="KW-0479">Metal-binding</keyword>
<evidence type="ECO:0000259" key="12">
    <source>
        <dbReference type="PROSITE" id="PS51081"/>
    </source>
</evidence>
<dbReference type="OrthoDB" id="4788989at2759"/>
<sequence>DTLDCSVCMESLTPPIFQCSNGHIACQSCRSKISDVCPTCSKPLGSIRCLAIEKLIETLSVSCKFADHGCGAMPKFVHKAIHERSCEFRPCACPIKPCNVSAPTRDLLAHIVEAHQVARYD</sequence>
<dbReference type="PANTHER" id="PTHR10315:SF83">
    <property type="entry name" value="RING-TYPE E3 UBIQUITIN TRANSFERASE"/>
    <property type="match status" value="1"/>
</dbReference>
<dbReference type="InterPro" id="IPR001841">
    <property type="entry name" value="Znf_RING"/>
</dbReference>
<dbReference type="PROSITE" id="PS51081">
    <property type="entry name" value="ZF_SIAH"/>
    <property type="match status" value="1"/>
</dbReference>
<dbReference type="Pfam" id="PF21362">
    <property type="entry name" value="Sina_RING"/>
    <property type="match status" value="1"/>
</dbReference>
<keyword evidence="15" id="KW-1185">Reference proteome</keyword>
<dbReference type="STRING" id="88036.D8QSN5"/>
<evidence type="ECO:0000256" key="10">
    <source>
        <dbReference type="PROSITE-ProRule" id="PRU00455"/>
    </source>
</evidence>
<dbReference type="UniPathway" id="UPA00143"/>
<keyword evidence="7 10" id="KW-0863">Zinc-finger</keyword>
<dbReference type="Gene3D" id="3.30.40.10">
    <property type="entry name" value="Zinc/RING finger domain, C3HC4 (zinc finger)"/>
    <property type="match status" value="2"/>
</dbReference>
<dbReference type="EC" id="2.3.2.27" evidence="4"/>
<evidence type="ECO:0000256" key="9">
    <source>
        <dbReference type="ARBA" id="ARBA00022833"/>
    </source>
</evidence>
<evidence type="ECO:0000313" key="13">
    <source>
        <dbReference type="EMBL" id="EFJ33962.1"/>
    </source>
</evidence>
<dbReference type="GO" id="GO:0008270">
    <property type="term" value="F:zinc ion binding"/>
    <property type="evidence" value="ECO:0007669"/>
    <property type="project" value="UniProtKB-KW"/>
</dbReference>
<dbReference type="PROSITE" id="PS50089">
    <property type="entry name" value="ZF_RING_2"/>
    <property type="match status" value="1"/>
</dbReference>
<dbReference type="Proteomes" id="UP000001514">
    <property type="component" value="Unassembled WGS sequence"/>
</dbReference>
<dbReference type="SUPFAM" id="SSF49599">
    <property type="entry name" value="TRAF domain-like"/>
    <property type="match status" value="1"/>
</dbReference>
<dbReference type="eggNOG" id="KOG3002">
    <property type="taxonomic scope" value="Eukaryota"/>
</dbReference>
<dbReference type="Gramene" id="EFJ33962">
    <property type="protein sequence ID" value="EFJ33962"/>
    <property type="gene ID" value="SELMODRAFT_68562"/>
</dbReference>
<gene>
    <name evidence="13" type="ORF">SELMODRAFT_68562</name>
    <name evidence="14" type="ORF">SELMODRAFT_68563</name>
</gene>
<reference evidence="14 15" key="1">
    <citation type="journal article" date="2011" name="Science">
        <title>The Selaginella genome identifies genetic changes associated with the evolution of vascular plants.</title>
        <authorList>
            <person name="Banks J.A."/>
            <person name="Nishiyama T."/>
            <person name="Hasebe M."/>
            <person name="Bowman J.L."/>
            <person name="Gribskov M."/>
            <person name="dePamphilis C."/>
            <person name="Albert V.A."/>
            <person name="Aono N."/>
            <person name="Aoyama T."/>
            <person name="Ambrose B.A."/>
            <person name="Ashton N.W."/>
            <person name="Axtell M.J."/>
            <person name="Barker E."/>
            <person name="Barker M.S."/>
            <person name="Bennetzen J.L."/>
            <person name="Bonawitz N.D."/>
            <person name="Chapple C."/>
            <person name="Cheng C."/>
            <person name="Correa L.G."/>
            <person name="Dacre M."/>
            <person name="DeBarry J."/>
            <person name="Dreyer I."/>
            <person name="Elias M."/>
            <person name="Engstrom E.M."/>
            <person name="Estelle M."/>
            <person name="Feng L."/>
            <person name="Finet C."/>
            <person name="Floyd S.K."/>
            <person name="Frommer W.B."/>
            <person name="Fujita T."/>
            <person name="Gramzow L."/>
            <person name="Gutensohn M."/>
            <person name="Harholt J."/>
            <person name="Hattori M."/>
            <person name="Heyl A."/>
            <person name="Hirai T."/>
            <person name="Hiwatashi Y."/>
            <person name="Ishikawa M."/>
            <person name="Iwata M."/>
            <person name="Karol K.G."/>
            <person name="Koehler B."/>
            <person name="Kolukisaoglu U."/>
            <person name="Kubo M."/>
            <person name="Kurata T."/>
            <person name="Lalonde S."/>
            <person name="Li K."/>
            <person name="Li Y."/>
            <person name="Litt A."/>
            <person name="Lyons E."/>
            <person name="Manning G."/>
            <person name="Maruyama T."/>
            <person name="Michael T.P."/>
            <person name="Mikami K."/>
            <person name="Miyazaki S."/>
            <person name="Morinaga S."/>
            <person name="Murata T."/>
            <person name="Mueller-Roeber B."/>
            <person name="Nelson D.R."/>
            <person name="Obara M."/>
            <person name="Oguri Y."/>
            <person name="Olmstead R.G."/>
            <person name="Onodera N."/>
            <person name="Petersen B.L."/>
            <person name="Pils B."/>
            <person name="Prigge M."/>
            <person name="Rensing S.A."/>
            <person name="Riano-Pachon D.M."/>
            <person name="Roberts A.W."/>
            <person name="Sato Y."/>
            <person name="Scheller H.V."/>
            <person name="Schulz B."/>
            <person name="Schulz C."/>
            <person name="Shakirov E.V."/>
            <person name="Shibagaki N."/>
            <person name="Shinohara N."/>
            <person name="Shippen D.E."/>
            <person name="Soerensen I."/>
            <person name="Sotooka R."/>
            <person name="Sugimoto N."/>
            <person name="Sugita M."/>
            <person name="Sumikawa N."/>
            <person name="Tanurdzic M."/>
            <person name="Theissen G."/>
            <person name="Ulvskov P."/>
            <person name="Wakazuki S."/>
            <person name="Weng J.K."/>
            <person name="Willats W.W."/>
            <person name="Wipf D."/>
            <person name="Wolf P.G."/>
            <person name="Yang L."/>
            <person name="Zimmer A.D."/>
            <person name="Zhu Q."/>
            <person name="Mitros T."/>
            <person name="Hellsten U."/>
            <person name="Loque D."/>
            <person name="Otillar R."/>
            <person name="Salamov A."/>
            <person name="Schmutz J."/>
            <person name="Shapiro H."/>
            <person name="Lindquist E."/>
            <person name="Lucas S."/>
            <person name="Rokhsar D."/>
            <person name="Grigoriev I.V."/>
        </authorList>
    </citation>
    <scope>NUCLEOTIDE SEQUENCE [LARGE SCALE GENOMIC DNA]</scope>
</reference>
<evidence type="ECO:0000313" key="14">
    <source>
        <dbReference type="EMBL" id="EFJ37470.1"/>
    </source>
</evidence>
<evidence type="ECO:0000256" key="5">
    <source>
        <dbReference type="ARBA" id="ARBA00022679"/>
    </source>
</evidence>
<accession>D8QSN5</accession>
<evidence type="ECO:0000256" key="7">
    <source>
        <dbReference type="ARBA" id="ARBA00022771"/>
    </source>
</evidence>
<dbReference type="Pfam" id="PF21361">
    <property type="entry name" value="Sina_ZnF"/>
    <property type="match status" value="1"/>
</dbReference>
<dbReference type="InterPro" id="IPR013083">
    <property type="entry name" value="Znf_RING/FYVE/PHD"/>
</dbReference>
<dbReference type="PANTHER" id="PTHR10315">
    <property type="entry name" value="E3 UBIQUITIN PROTEIN LIGASE SIAH"/>
    <property type="match status" value="1"/>
</dbReference>
<dbReference type="Gramene" id="EFJ37470">
    <property type="protein sequence ID" value="EFJ37470"/>
    <property type="gene ID" value="SELMODRAFT_68563"/>
</dbReference>
<dbReference type="EMBL" id="GL377566">
    <property type="protein sequence ID" value="EFJ37470.1"/>
    <property type="molecule type" value="Genomic_DNA"/>
</dbReference>
<dbReference type="EMBL" id="GL377570">
    <property type="protein sequence ID" value="EFJ33962.1"/>
    <property type="molecule type" value="Genomic_DNA"/>
</dbReference>
<evidence type="ECO:0000259" key="11">
    <source>
        <dbReference type="PROSITE" id="PS50089"/>
    </source>
</evidence>
<feature type="domain" description="RING-type" evidence="11">
    <location>
        <begin position="5"/>
        <end position="41"/>
    </location>
</feature>
<dbReference type="GO" id="GO:0061630">
    <property type="term" value="F:ubiquitin protein ligase activity"/>
    <property type="evidence" value="ECO:0007669"/>
    <property type="project" value="UniProtKB-EC"/>
</dbReference>
<keyword evidence="5" id="KW-0808">Transferase</keyword>
<keyword evidence="8" id="KW-0833">Ubl conjugation pathway</keyword>
<dbReference type="InterPro" id="IPR013010">
    <property type="entry name" value="Znf_SIAH"/>
</dbReference>
<feature type="non-terminal residue" evidence="14">
    <location>
        <position position="121"/>
    </location>
</feature>
<keyword evidence="9" id="KW-0862">Zinc</keyword>
<evidence type="ECO:0000256" key="2">
    <source>
        <dbReference type="ARBA" id="ARBA00004906"/>
    </source>
</evidence>
<evidence type="ECO:0000256" key="3">
    <source>
        <dbReference type="ARBA" id="ARBA00009119"/>
    </source>
</evidence>
<feature type="non-terminal residue" evidence="14">
    <location>
        <position position="1"/>
    </location>
</feature>
<evidence type="ECO:0000256" key="1">
    <source>
        <dbReference type="ARBA" id="ARBA00000900"/>
    </source>
</evidence>
<dbReference type="GO" id="GO:0016567">
    <property type="term" value="P:protein ubiquitination"/>
    <property type="evidence" value="ECO:0007669"/>
    <property type="project" value="UniProtKB-UniPathway"/>
</dbReference>
<evidence type="ECO:0000313" key="15">
    <source>
        <dbReference type="Proteomes" id="UP000001514"/>
    </source>
</evidence>
<dbReference type="KEGG" id="smo:SELMODRAFT_68562"/>
<evidence type="ECO:0000256" key="6">
    <source>
        <dbReference type="ARBA" id="ARBA00022723"/>
    </source>
</evidence>
<dbReference type="KEGG" id="smo:SELMODRAFT_68563"/>
<feature type="domain" description="SIAH-type" evidence="12">
    <location>
        <begin position="58"/>
        <end position="116"/>
    </location>
</feature>
<comment type="catalytic activity">
    <reaction evidence="1">
        <text>S-ubiquitinyl-[E2 ubiquitin-conjugating enzyme]-L-cysteine + [acceptor protein]-L-lysine = [E2 ubiquitin-conjugating enzyme]-L-cysteine + N(6)-ubiquitinyl-[acceptor protein]-L-lysine.</text>
        <dbReference type="EC" id="2.3.2.27"/>
    </reaction>
</comment>